<sequence length="302" mass="35400">MEPSPVISCHLMGGLGNQLFQIFTTVAYALRQRRKIVFPYSEILTTGRHRPTYWDSLLSSLRRYTTINPNCGSSTDLLYTFPRFQEPGFQFTEIPSFTDKNLMLYGYFQSNKYFDSEKNTIFSFIRLSKYQKMVRDEYSSLFSCSHTVSMHFRMGDYKFLQDSHPIMPYSYYENALTHIVSVTNHCEKLSVLYFCEKEDNADVDAIVNKLQTSFPKVEFVKVDDSIEDWKQMILMSCCNHNIIANSTFSWWGGYFNQNVDKIVCYPALWFGSKISHNTCDLFPDSWKRVSWMEIDKASHLQI</sequence>
<organism evidence="3">
    <name type="scientific">viral metagenome</name>
    <dbReference type="NCBI Taxonomy" id="1070528"/>
    <lineage>
        <taxon>unclassified sequences</taxon>
        <taxon>metagenomes</taxon>
        <taxon>organismal metagenomes</taxon>
    </lineage>
</organism>
<reference evidence="3" key="1">
    <citation type="journal article" date="2020" name="Nature">
        <title>Giant virus diversity and host interactions through global metagenomics.</title>
        <authorList>
            <person name="Schulz F."/>
            <person name="Roux S."/>
            <person name="Paez-Espino D."/>
            <person name="Jungbluth S."/>
            <person name="Walsh D.A."/>
            <person name="Denef V.J."/>
            <person name="McMahon K.D."/>
            <person name="Konstantinidis K.T."/>
            <person name="Eloe-Fadrosh E.A."/>
            <person name="Kyrpides N.C."/>
            <person name="Woyke T."/>
        </authorList>
    </citation>
    <scope>NUCLEOTIDE SEQUENCE</scope>
    <source>
        <strain evidence="3">GVMAG-M-3300023179-59</strain>
    </source>
</reference>
<dbReference type="GO" id="GO:0005975">
    <property type="term" value="P:carbohydrate metabolic process"/>
    <property type="evidence" value="ECO:0007669"/>
    <property type="project" value="InterPro"/>
</dbReference>
<keyword evidence="1" id="KW-0328">Glycosyltransferase</keyword>
<proteinExistence type="predicted"/>
<evidence type="ECO:0008006" key="4">
    <source>
        <dbReference type="Google" id="ProtNLM"/>
    </source>
</evidence>
<dbReference type="GO" id="GO:0008107">
    <property type="term" value="F:galactoside 2-alpha-L-fucosyltransferase activity"/>
    <property type="evidence" value="ECO:0007669"/>
    <property type="project" value="InterPro"/>
</dbReference>
<evidence type="ECO:0000256" key="1">
    <source>
        <dbReference type="ARBA" id="ARBA00022676"/>
    </source>
</evidence>
<dbReference type="PANTHER" id="PTHR11927">
    <property type="entry name" value="GALACTOSIDE 2-L-FUCOSYLTRANSFERASE"/>
    <property type="match status" value="1"/>
</dbReference>
<dbReference type="Pfam" id="PF01531">
    <property type="entry name" value="Glyco_transf_11"/>
    <property type="match status" value="1"/>
</dbReference>
<evidence type="ECO:0000256" key="2">
    <source>
        <dbReference type="ARBA" id="ARBA00022679"/>
    </source>
</evidence>
<dbReference type="GO" id="GO:0016020">
    <property type="term" value="C:membrane"/>
    <property type="evidence" value="ECO:0007669"/>
    <property type="project" value="InterPro"/>
</dbReference>
<name>A0A6C0H2N7_9ZZZZ</name>
<evidence type="ECO:0000313" key="3">
    <source>
        <dbReference type="EMBL" id="QHT74506.1"/>
    </source>
</evidence>
<dbReference type="InterPro" id="IPR002516">
    <property type="entry name" value="Glyco_trans_11"/>
</dbReference>
<accession>A0A6C0H2N7</accession>
<protein>
    <recommendedName>
        <fullName evidence="4">Alpha-1,2-fucosyltransferase</fullName>
    </recommendedName>
</protein>
<keyword evidence="2" id="KW-0808">Transferase</keyword>
<dbReference type="EMBL" id="MN739851">
    <property type="protein sequence ID" value="QHT74506.1"/>
    <property type="molecule type" value="Genomic_DNA"/>
</dbReference>
<dbReference type="PANTHER" id="PTHR11927:SF9">
    <property type="entry name" value="L-FUCOSYLTRANSFERASE"/>
    <property type="match status" value="1"/>
</dbReference>
<dbReference type="CDD" id="cd11301">
    <property type="entry name" value="Fut1_Fut2_like"/>
    <property type="match status" value="1"/>
</dbReference>
<dbReference type="AlphaFoldDB" id="A0A6C0H2N7"/>